<organism evidence="12 13">
    <name type="scientific">Agathobaculum butyriciproducens</name>
    <dbReference type="NCBI Taxonomy" id="1628085"/>
    <lineage>
        <taxon>Bacteria</taxon>
        <taxon>Bacillati</taxon>
        <taxon>Bacillota</taxon>
        <taxon>Clostridia</taxon>
        <taxon>Eubacteriales</taxon>
        <taxon>Butyricicoccaceae</taxon>
        <taxon>Agathobaculum</taxon>
    </lineage>
</organism>
<evidence type="ECO:0000256" key="4">
    <source>
        <dbReference type="ARBA" id="ARBA00022960"/>
    </source>
</evidence>
<evidence type="ECO:0000256" key="5">
    <source>
        <dbReference type="ARBA" id="ARBA00022984"/>
    </source>
</evidence>
<evidence type="ECO:0000256" key="8">
    <source>
        <dbReference type="SAM" id="MobiDB-lite"/>
    </source>
</evidence>
<proteinExistence type="predicted"/>
<evidence type="ECO:0000256" key="3">
    <source>
        <dbReference type="ARBA" id="ARBA00022737"/>
    </source>
</evidence>
<feature type="domain" description="SLH" evidence="10">
    <location>
        <begin position="384"/>
        <end position="447"/>
    </location>
</feature>
<feature type="active site" description="Nucleophile" evidence="7">
    <location>
        <position position="910"/>
    </location>
</feature>
<name>A0AAW4VXP7_9FIRM</name>
<dbReference type="GO" id="GO:0071972">
    <property type="term" value="F:peptidoglycan L,D-transpeptidase activity"/>
    <property type="evidence" value="ECO:0007669"/>
    <property type="project" value="TreeGrafter"/>
</dbReference>
<dbReference type="InterPro" id="IPR001119">
    <property type="entry name" value="SLH_dom"/>
</dbReference>
<reference evidence="12 13" key="1">
    <citation type="submission" date="2021-10" db="EMBL/GenBank/DDBJ databases">
        <title>Anaerobic single-cell dispensing facilitates the cultivation of human gut bacteria.</title>
        <authorList>
            <person name="Afrizal A."/>
        </authorList>
    </citation>
    <scope>NUCLEOTIDE SEQUENCE [LARGE SCALE GENOMIC DNA]</scope>
    <source>
        <strain evidence="12 13">CLA-AA-H270</strain>
    </source>
</reference>
<dbReference type="Gene3D" id="2.40.440.10">
    <property type="entry name" value="L,D-transpeptidase catalytic domain-like"/>
    <property type="match status" value="1"/>
</dbReference>
<dbReference type="InterPro" id="IPR050979">
    <property type="entry name" value="LD-transpeptidase"/>
</dbReference>
<protein>
    <submittedName>
        <fullName evidence="12">S-layer homology domain-containing protein</fullName>
    </submittedName>
</protein>
<dbReference type="AlphaFoldDB" id="A0AAW4VXP7"/>
<keyword evidence="9" id="KW-0732">Signal</keyword>
<keyword evidence="4 7" id="KW-0133">Cell shape</keyword>
<keyword evidence="5 7" id="KW-0573">Peptidoglycan synthesis</keyword>
<dbReference type="RefSeq" id="WP_227601088.1">
    <property type="nucleotide sequence ID" value="NZ_JAJEPX010000042.1"/>
</dbReference>
<gene>
    <name evidence="12" type="ORF">LKD22_10870</name>
</gene>
<keyword evidence="13" id="KW-1185">Reference proteome</keyword>
<keyword evidence="2" id="KW-0808">Transferase</keyword>
<feature type="domain" description="L,D-TPase catalytic" evidence="11">
    <location>
        <begin position="811"/>
        <end position="934"/>
    </location>
</feature>
<feature type="domain" description="SLH" evidence="10">
    <location>
        <begin position="262"/>
        <end position="324"/>
    </location>
</feature>
<dbReference type="PANTHER" id="PTHR30582:SF2">
    <property type="entry name" value="L,D-TRANSPEPTIDASE YCIB-RELATED"/>
    <property type="match status" value="1"/>
</dbReference>
<keyword evidence="6 7" id="KW-0961">Cell wall biogenesis/degradation</keyword>
<evidence type="ECO:0000259" key="10">
    <source>
        <dbReference type="PROSITE" id="PS51272"/>
    </source>
</evidence>
<dbReference type="InterPro" id="IPR038063">
    <property type="entry name" value="Transpep_catalytic_dom"/>
</dbReference>
<dbReference type="PROSITE" id="PS51272">
    <property type="entry name" value="SLH"/>
    <property type="match status" value="2"/>
</dbReference>
<comment type="caution">
    <text evidence="12">The sequence shown here is derived from an EMBL/GenBank/DDBJ whole genome shotgun (WGS) entry which is preliminary data.</text>
</comment>
<dbReference type="GO" id="GO:0008360">
    <property type="term" value="P:regulation of cell shape"/>
    <property type="evidence" value="ECO:0007669"/>
    <property type="project" value="UniProtKB-UniRule"/>
</dbReference>
<sequence length="934" mass="98953">MKLTKRIFSGLLAAMMLFTTAFAVNDSATTKAANALTFAFKPITGSEYDSTALQTDLAAAQKIISQRMQLEGLTGASAAVSGDVITVSIPKTATGSTAAYWAARLGDRRLCSVTDFLNEEWQFDRADFASAKATTENGAEAVEIDLTDSGKTKLTEAHNKVKAYLADSKNDADKAQWLTFHWGTTTFRMLVDDSFSDSKLVIGGDSDPLRAGASKYMPQYLMLDPLPFALEQTAVPTTTEPTTPTTPTEPTTPTDPTTPSEPATTDFPDIDGHWAAASLRKGVELGLLKGINGKIMPNNSVKRSEAIVILNRALGATQTDSVSGLAASQQSAWYSEDLGKAIHLGLITANDNRSFDTAATRAEAFVLMARAFAYDRAETATDELSSFTDTSSMTTEQKQAAAALISQGVVNGTSAAKLSPSNKLTRAQFVTMIVRIAAATNADSAPTELAGGTVLTNPSIALTGAVADGDWIFAAPTNEISLDSVSSSHRIVLKGEERAVLNATKQTSISTLAVDPAGTADVKMDNTSSVNTLVIAGKGGSVGYSGAVSNIEITASGRTIVLEGMTSDAITITGSNNTILLKGDADTVSVLRGSGNRITLSGTVGTMVLAGKNTTVDGTGKIGTVDTRMVGCTVTAKSDHTIDNIDPGLDGVQITMTVPDKVKAGGSLTAKVSFSGVKEGVTCTAIWYQDGSAIKGCTNNSFELTNGKTSSHTSTFTFTKNMKTSTAIGFKLLYNNPSTGETEQVYAQKTVPIENYSAEWYAQRDAAAILKQVSSVYRGNYTTSYAANNDYSKTTKEVWINAKGYSSNTSYLVWINRAYQHVNVFTGSKGNWKLTKSFIVGTGAASTPTPVGVTTVSYKLKAGWTTGTYTVRPVVGFYPGTGYAFHSRLCYPGTSTEYDFSSGYPVSHGCVRMKHNDINWIYNNIPIGSTVVIY</sequence>
<dbReference type="PROSITE" id="PS52029">
    <property type="entry name" value="LD_TPASE"/>
    <property type="match status" value="1"/>
</dbReference>
<dbReference type="GO" id="GO:0005576">
    <property type="term" value="C:extracellular region"/>
    <property type="evidence" value="ECO:0007669"/>
    <property type="project" value="TreeGrafter"/>
</dbReference>
<dbReference type="Proteomes" id="UP001298753">
    <property type="component" value="Unassembled WGS sequence"/>
</dbReference>
<keyword evidence="3" id="KW-0677">Repeat</keyword>
<evidence type="ECO:0000313" key="12">
    <source>
        <dbReference type="EMBL" id="MCC2177620.1"/>
    </source>
</evidence>
<dbReference type="Pfam" id="PF00395">
    <property type="entry name" value="SLH"/>
    <property type="match status" value="2"/>
</dbReference>
<feature type="signal peptide" evidence="9">
    <location>
        <begin position="1"/>
        <end position="23"/>
    </location>
</feature>
<dbReference type="Pfam" id="PF03734">
    <property type="entry name" value="YkuD"/>
    <property type="match status" value="1"/>
</dbReference>
<evidence type="ECO:0000313" key="13">
    <source>
        <dbReference type="Proteomes" id="UP001298753"/>
    </source>
</evidence>
<feature type="chain" id="PRO_5043476039" evidence="9">
    <location>
        <begin position="24"/>
        <end position="934"/>
    </location>
</feature>
<feature type="active site" description="Proton donor/acceptor" evidence="7">
    <location>
        <position position="886"/>
    </location>
</feature>
<dbReference type="GeneID" id="98661259"/>
<comment type="pathway">
    <text evidence="1 7">Cell wall biogenesis; peptidoglycan biosynthesis.</text>
</comment>
<accession>A0AAW4VXP7</accession>
<dbReference type="GO" id="GO:0016740">
    <property type="term" value="F:transferase activity"/>
    <property type="evidence" value="ECO:0007669"/>
    <property type="project" value="UniProtKB-KW"/>
</dbReference>
<dbReference type="SUPFAM" id="SSF141523">
    <property type="entry name" value="L,D-transpeptidase catalytic domain-like"/>
    <property type="match status" value="1"/>
</dbReference>
<evidence type="ECO:0000256" key="6">
    <source>
        <dbReference type="ARBA" id="ARBA00023316"/>
    </source>
</evidence>
<evidence type="ECO:0000256" key="2">
    <source>
        <dbReference type="ARBA" id="ARBA00022679"/>
    </source>
</evidence>
<evidence type="ECO:0000259" key="11">
    <source>
        <dbReference type="PROSITE" id="PS52029"/>
    </source>
</evidence>
<dbReference type="CDD" id="cd16913">
    <property type="entry name" value="YkuD_like"/>
    <property type="match status" value="1"/>
</dbReference>
<evidence type="ECO:0000256" key="7">
    <source>
        <dbReference type="PROSITE-ProRule" id="PRU01373"/>
    </source>
</evidence>
<evidence type="ECO:0000256" key="1">
    <source>
        <dbReference type="ARBA" id="ARBA00004752"/>
    </source>
</evidence>
<dbReference type="GO" id="GO:0071555">
    <property type="term" value="P:cell wall organization"/>
    <property type="evidence" value="ECO:0007669"/>
    <property type="project" value="UniProtKB-UniRule"/>
</dbReference>
<dbReference type="PANTHER" id="PTHR30582">
    <property type="entry name" value="L,D-TRANSPEPTIDASE"/>
    <property type="match status" value="1"/>
</dbReference>
<evidence type="ECO:0000256" key="9">
    <source>
        <dbReference type="SAM" id="SignalP"/>
    </source>
</evidence>
<dbReference type="InterPro" id="IPR005490">
    <property type="entry name" value="LD_TPept_cat_dom"/>
</dbReference>
<dbReference type="GO" id="GO:0018104">
    <property type="term" value="P:peptidoglycan-protein cross-linking"/>
    <property type="evidence" value="ECO:0007669"/>
    <property type="project" value="TreeGrafter"/>
</dbReference>
<feature type="region of interest" description="Disordered" evidence="8">
    <location>
        <begin position="236"/>
        <end position="264"/>
    </location>
</feature>
<dbReference type="EMBL" id="JAJEPX010000042">
    <property type="protein sequence ID" value="MCC2177620.1"/>
    <property type="molecule type" value="Genomic_DNA"/>
</dbReference>